<accession>A0A369XJ95</accession>
<evidence type="ECO:0000256" key="3">
    <source>
        <dbReference type="ARBA" id="ARBA00023004"/>
    </source>
</evidence>
<keyword evidence="3 4" id="KW-0408">Iron</keyword>
<dbReference type="Gene3D" id="1.10.760.10">
    <property type="entry name" value="Cytochrome c-like domain"/>
    <property type="match status" value="1"/>
</dbReference>
<evidence type="ECO:0000256" key="2">
    <source>
        <dbReference type="ARBA" id="ARBA00022723"/>
    </source>
</evidence>
<protein>
    <submittedName>
        <fullName evidence="6">Cytochrome c</fullName>
    </submittedName>
</protein>
<dbReference type="Pfam" id="PF00034">
    <property type="entry name" value="Cytochrom_C"/>
    <property type="match status" value="1"/>
</dbReference>
<dbReference type="EMBL" id="QPGA01000074">
    <property type="protein sequence ID" value="RDE48882.1"/>
    <property type="molecule type" value="Genomic_DNA"/>
</dbReference>
<gene>
    <name evidence="6" type="ORF">DVS81_19715</name>
</gene>
<proteinExistence type="predicted"/>
<name>A0A369XJ95_9PROT</name>
<dbReference type="AlphaFoldDB" id="A0A369XJ95"/>
<dbReference type="Proteomes" id="UP000253831">
    <property type="component" value="Unassembled WGS sequence"/>
</dbReference>
<dbReference type="GO" id="GO:0046872">
    <property type="term" value="F:metal ion binding"/>
    <property type="evidence" value="ECO:0007669"/>
    <property type="project" value="UniProtKB-KW"/>
</dbReference>
<reference evidence="6 7" key="1">
    <citation type="submission" date="2018-05" db="EMBL/GenBank/DDBJ databases">
        <title>Integrated omic analyses show evidence that a Ca. Accumulibacter phosphatis strain performs denitrification under micro-aerobic conditions.</title>
        <authorList>
            <person name="Camejo P.Y."/>
            <person name="Katherine M.D."/>
            <person name="Daniel N.R."/>
        </authorList>
    </citation>
    <scope>NUCLEOTIDE SEQUENCE [LARGE SCALE GENOMIC DNA]</scope>
    <source>
        <strain evidence="6">UW-LDO-IC</strain>
    </source>
</reference>
<comment type="caution">
    <text evidence="6">The sequence shown here is derived from an EMBL/GenBank/DDBJ whole genome shotgun (WGS) entry which is preliminary data.</text>
</comment>
<evidence type="ECO:0000313" key="7">
    <source>
        <dbReference type="Proteomes" id="UP000253831"/>
    </source>
</evidence>
<dbReference type="InterPro" id="IPR009056">
    <property type="entry name" value="Cyt_c-like_dom"/>
</dbReference>
<evidence type="ECO:0000256" key="4">
    <source>
        <dbReference type="PROSITE-ProRule" id="PRU00433"/>
    </source>
</evidence>
<sequence>MPNPAAGKALFEKSCASCHGASLQGSDKGPPMLSKIYEPSHHGDAAFQLAVKSGSRAHHWKFGDMAPVPGLTPDDVAQITAYVRLEQRKAGIQ</sequence>
<dbReference type="GO" id="GO:0009055">
    <property type="term" value="F:electron transfer activity"/>
    <property type="evidence" value="ECO:0007669"/>
    <property type="project" value="InterPro"/>
</dbReference>
<dbReference type="GO" id="GO:0020037">
    <property type="term" value="F:heme binding"/>
    <property type="evidence" value="ECO:0007669"/>
    <property type="project" value="InterPro"/>
</dbReference>
<dbReference type="InterPro" id="IPR036909">
    <property type="entry name" value="Cyt_c-like_dom_sf"/>
</dbReference>
<dbReference type="PROSITE" id="PS51007">
    <property type="entry name" value="CYTC"/>
    <property type="match status" value="1"/>
</dbReference>
<feature type="domain" description="Cytochrome c" evidence="5">
    <location>
        <begin position="2"/>
        <end position="87"/>
    </location>
</feature>
<keyword evidence="1 4" id="KW-0349">Heme</keyword>
<evidence type="ECO:0000313" key="6">
    <source>
        <dbReference type="EMBL" id="RDE48882.1"/>
    </source>
</evidence>
<keyword evidence="2 4" id="KW-0479">Metal-binding</keyword>
<dbReference type="SUPFAM" id="SSF46626">
    <property type="entry name" value="Cytochrome c"/>
    <property type="match status" value="1"/>
</dbReference>
<organism evidence="6 7">
    <name type="scientific">Candidatus Accumulibacter meliphilus</name>
    <dbReference type="NCBI Taxonomy" id="2211374"/>
    <lineage>
        <taxon>Bacteria</taxon>
        <taxon>Pseudomonadati</taxon>
        <taxon>Pseudomonadota</taxon>
        <taxon>Betaproteobacteria</taxon>
        <taxon>Candidatus Accumulibacter</taxon>
    </lineage>
</organism>
<evidence type="ECO:0000256" key="1">
    <source>
        <dbReference type="ARBA" id="ARBA00022617"/>
    </source>
</evidence>
<evidence type="ECO:0000259" key="5">
    <source>
        <dbReference type="PROSITE" id="PS51007"/>
    </source>
</evidence>